<dbReference type="HOGENOM" id="CLU_063321_0_0_1"/>
<evidence type="ECO:0000256" key="1">
    <source>
        <dbReference type="SAM" id="Phobius"/>
    </source>
</evidence>
<accession>T1JLV1</accession>
<protein>
    <recommendedName>
        <fullName evidence="4">Gustatory receptor</fullName>
    </recommendedName>
</protein>
<sequence length="373" mass="43479">MQVRSLESNVDNTTLKINHFWKCMYKCYGLEILHENASKVRKCRFASFVISHILNNLIMTSYSIFLVVTEYSIENICSLISFFTYWIQSSVCLFVLYKKQNQLSHCLNQLLQNISAKYKKRAWKLLQRIIYFTSAIYVTVIAGGILTTFRSENFLIAWKIMLLFDLFVSIFNETTKVAFVYLCILLAFNFECLTIEMETCMMSFSSLTEKNIVRNHHYKFYRIIHWINEVNELFDLVLAAWIAADIITICAMLRFLIIAEISWSLSLSIDTLRTFCLLLLIYKYAALVKEKARVTAIAITKMTDSRVNKYDVQIFNLTDQSDVNNWKCHLFMHDLSLTSVGINVSGYFIISKESILTLIGTLITYMVIMFQTN</sequence>
<evidence type="ECO:0008006" key="4">
    <source>
        <dbReference type="Google" id="ProtNLM"/>
    </source>
</evidence>
<feature type="transmembrane region" description="Helical" evidence="1">
    <location>
        <begin position="236"/>
        <end position="257"/>
    </location>
</feature>
<dbReference type="EnsemblMetazoa" id="SMAR014831-RA">
    <property type="protein sequence ID" value="SMAR014831-PA"/>
    <property type="gene ID" value="SMAR014831"/>
</dbReference>
<organism evidence="2 3">
    <name type="scientific">Strigamia maritima</name>
    <name type="common">European centipede</name>
    <name type="synonym">Geophilus maritimus</name>
    <dbReference type="NCBI Taxonomy" id="126957"/>
    <lineage>
        <taxon>Eukaryota</taxon>
        <taxon>Metazoa</taxon>
        <taxon>Ecdysozoa</taxon>
        <taxon>Arthropoda</taxon>
        <taxon>Myriapoda</taxon>
        <taxon>Chilopoda</taxon>
        <taxon>Pleurostigmophora</taxon>
        <taxon>Geophilomorpha</taxon>
        <taxon>Linotaeniidae</taxon>
        <taxon>Strigamia</taxon>
    </lineage>
</organism>
<dbReference type="EMBL" id="JH431342">
    <property type="status" value="NOT_ANNOTATED_CDS"/>
    <property type="molecule type" value="Genomic_DNA"/>
</dbReference>
<evidence type="ECO:0000313" key="3">
    <source>
        <dbReference type="Proteomes" id="UP000014500"/>
    </source>
</evidence>
<reference evidence="2" key="2">
    <citation type="submission" date="2015-02" db="UniProtKB">
        <authorList>
            <consortium name="EnsemblMetazoa"/>
        </authorList>
    </citation>
    <scope>IDENTIFICATION</scope>
</reference>
<dbReference type="AlphaFoldDB" id="T1JLV1"/>
<evidence type="ECO:0000313" key="2">
    <source>
        <dbReference type="EnsemblMetazoa" id="SMAR014831-PA"/>
    </source>
</evidence>
<dbReference type="Proteomes" id="UP000014500">
    <property type="component" value="Unassembled WGS sequence"/>
</dbReference>
<name>T1JLV1_STRMM</name>
<feature type="transmembrane region" description="Helical" evidence="1">
    <location>
        <begin position="129"/>
        <end position="149"/>
    </location>
</feature>
<feature type="transmembrane region" description="Helical" evidence="1">
    <location>
        <begin position="79"/>
        <end position="97"/>
    </location>
</feature>
<keyword evidence="1" id="KW-0812">Transmembrane</keyword>
<feature type="transmembrane region" description="Helical" evidence="1">
    <location>
        <begin position="45"/>
        <end position="67"/>
    </location>
</feature>
<keyword evidence="3" id="KW-1185">Reference proteome</keyword>
<reference evidence="3" key="1">
    <citation type="submission" date="2011-05" db="EMBL/GenBank/DDBJ databases">
        <authorList>
            <person name="Richards S.R."/>
            <person name="Qu J."/>
            <person name="Jiang H."/>
            <person name="Jhangiani S.N."/>
            <person name="Agravi P."/>
            <person name="Goodspeed R."/>
            <person name="Gross S."/>
            <person name="Mandapat C."/>
            <person name="Jackson L."/>
            <person name="Mathew T."/>
            <person name="Pu L."/>
            <person name="Thornton R."/>
            <person name="Saada N."/>
            <person name="Wilczek-Boney K.B."/>
            <person name="Lee S."/>
            <person name="Kovar C."/>
            <person name="Wu Y."/>
            <person name="Scherer S.E."/>
            <person name="Worley K.C."/>
            <person name="Muzny D.M."/>
            <person name="Gibbs R."/>
        </authorList>
    </citation>
    <scope>NUCLEOTIDE SEQUENCE</scope>
    <source>
        <strain evidence="3">Brora</strain>
    </source>
</reference>
<keyword evidence="1" id="KW-0472">Membrane</keyword>
<dbReference type="PhylomeDB" id="T1JLV1"/>
<feature type="transmembrane region" description="Helical" evidence="1">
    <location>
        <begin position="355"/>
        <end position="372"/>
    </location>
</feature>
<proteinExistence type="predicted"/>
<keyword evidence="1" id="KW-1133">Transmembrane helix</keyword>